<keyword evidence="3" id="KW-0479">Metal-binding</keyword>
<feature type="region of interest" description="Disordered" evidence="8">
    <location>
        <begin position="210"/>
        <end position="230"/>
    </location>
</feature>
<feature type="domain" description="Sulfatase N-terminal" evidence="9">
    <location>
        <begin position="62"/>
        <end position="419"/>
    </location>
</feature>
<evidence type="ECO:0000256" key="4">
    <source>
        <dbReference type="ARBA" id="ARBA00022729"/>
    </source>
</evidence>
<dbReference type="GO" id="GO:0046872">
    <property type="term" value="F:metal ion binding"/>
    <property type="evidence" value="ECO:0007669"/>
    <property type="project" value="UniProtKB-KW"/>
</dbReference>
<dbReference type="OrthoDB" id="279611at2"/>
<evidence type="ECO:0000256" key="1">
    <source>
        <dbReference type="ARBA" id="ARBA00001913"/>
    </source>
</evidence>
<dbReference type="CDD" id="cd16030">
    <property type="entry name" value="iduronate-2-sulfatase"/>
    <property type="match status" value="1"/>
</dbReference>
<dbReference type="PANTHER" id="PTHR45953">
    <property type="entry name" value="IDURONATE 2-SULFATASE"/>
    <property type="match status" value="1"/>
</dbReference>
<evidence type="ECO:0000256" key="3">
    <source>
        <dbReference type="ARBA" id="ARBA00022723"/>
    </source>
</evidence>
<evidence type="ECO:0000313" key="10">
    <source>
        <dbReference type="EMBL" id="MUL36978.1"/>
    </source>
</evidence>
<dbReference type="PANTHER" id="PTHR45953:SF1">
    <property type="entry name" value="IDURONATE 2-SULFATASE"/>
    <property type="match status" value="1"/>
</dbReference>
<evidence type="ECO:0000256" key="7">
    <source>
        <dbReference type="PIRSR" id="PIRSR600917-52"/>
    </source>
</evidence>
<accession>A0A6N8FV36</accession>
<dbReference type="EMBL" id="NAPY01000015">
    <property type="protein sequence ID" value="MUL36978.1"/>
    <property type="molecule type" value="Genomic_DNA"/>
</dbReference>
<dbReference type="Gene3D" id="3.40.720.10">
    <property type="entry name" value="Alkaline Phosphatase, subunit A"/>
    <property type="match status" value="1"/>
</dbReference>
<dbReference type="InterPro" id="IPR017850">
    <property type="entry name" value="Alkaline_phosphatase_core_sf"/>
</dbReference>
<comment type="similarity">
    <text evidence="2">Belongs to the sulfatase family.</text>
</comment>
<dbReference type="GO" id="GO:0004423">
    <property type="term" value="F:iduronate-2-sulfatase activity"/>
    <property type="evidence" value="ECO:0007669"/>
    <property type="project" value="InterPro"/>
</dbReference>
<comment type="PTM">
    <text evidence="7">The conversion to 3-oxoalanine (also known as C-formylglycine, FGly), of a serine or cysteine residue in prokaryotes and of a cysteine residue in eukaryotes, is critical for catalytic activity.</text>
</comment>
<comment type="cofactor">
    <cofactor evidence="1">
        <name>Ca(2+)</name>
        <dbReference type="ChEBI" id="CHEBI:29108"/>
    </cofactor>
</comment>
<evidence type="ECO:0000256" key="8">
    <source>
        <dbReference type="SAM" id="MobiDB-lite"/>
    </source>
</evidence>
<keyword evidence="4" id="KW-0732">Signal</keyword>
<keyword evidence="5" id="KW-0378">Hydrolase</keyword>
<organism evidence="10 11">
    <name type="scientific">Gloeocapsopsis dulcis AAB1 = 1H9</name>
    <dbReference type="NCBI Taxonomy" id="1433147"/>
    <lineage>
        <taxon>Bacteria</taxon>
        <taxon>Bacillati</taxon>
        <taxon>Cyanobacteriota</taxon>
        <taxon>Cyanophyceae</taxon>
        <taxon>Oscillatoriophycideae</taxon>
        <taxon>Chroococcales</taxon>
        <taxon>Chroococcaceae</taxon>
        <taxon>Gloeocapsopsis</taxon>
        <taxon>Gloeocapsopsis dulcis</taxon>
    </lineage>
</organism>
<name>A0A6N8FV36_9CHRO</name>
<evidence type="ECO:0000256" key="5">
    <source>
        <dbReference type="ARBA" id="ARBA00022801"/>
    </source>
</evidence>
<keyword evidence="11" id="KW-1185">Reference proteome</keyword>
<dbReference type="InterPro" id="IPR035874">
    <property type="entry name" value="IDS"/>
</dbReference>
<sequence length="527" mass="59197">MSFLEAEALVCLRFTPNKAALLYMNQQWNRRKFLSLATTSAVSSVLLDGLREPLNAATRKMNVLFISIDDLRPTLGCYGDPIVQSPNIDKLAARGMVFTRTYCQYAMSAVSRNSILTGRRPDTLDIYDFTTNFRTKLPNVVTLPQQFKRNGYHTEGMGKIFHTHHCNYDDVRSWSVPSWPPESRGPLTPKELQECLGNEKSPQTALKTAQELSVARNRPPVTGAPANDRGLKQTTIANHAIERLSALKAANKPFFLAVGIGVHLPFIQPKQYWDLYNPAQFKLEDTKNLPMFAPYYAGNNASELRSYSGVPKTGPIPDELVRQITHAYYARVSYADAQIGRVLNKLDQLGLREQTIVILWSDHGFHLGDHGLWAKHTNYEQATRSPMIVSVPGMKVVGQKCNALTELVDIYPSLCELASIPKPNGLEGTSFAPLLNNPKRPWKKGAFSQYRRKRMGLMGRSLRTARYRLTEWTNENNSNTSVIELYDYQTDPQETINIAGLQGNTQLVANLKSQLRAGWRAALPPQT</sequence>
<evidence type="ECO:0000259" key="9">
    <source>
        <dbReference type="Pfam" id="PF00884"/>
    </source>
</evidence>
<evidence type="ECO:0000313" key="11">
    <source>
        <dbReference type="Proteomes" id="UP000441797"/>
    </source>
</evidence>
<dbReference type="Proteomes" id="UP000441797">
    <property type="component" value="Unassembled WGS sequence"/>
</dbReference>
<reference evidence="10 11" key="1">
    <citation type="journal article" date="2019" name="Front. Microbiol.">
        <title>Genomic Features for Desiccation Tolerance and Sugar Biosynthesis in the Extremophile Gloeocapsopsis sp. UTEX B3054.</title>
        <authorList>
            <person name="Urrejola C."/>
            <person name="Alcorta J."/>
            <person name="Salas L."/>
            <person name="Vasquez M."/>
            <person name="Polz M.F."/>
            <person name="Vicuna R."/>
            <person name="Diez B."/>
        </authorList>
    </citation>
    <scope>NUCLEOTIDE SEQUENCE [LARGE SCALE GENOMIC DNA]</scope>
    <source>
        <strain evidence="10 11">1H9</strain>
    </source>
</reference>
<protein>
    <recommendedName>
        <fullName evidence="9">Sulfatase N-terminal domain-containing protein</fullName>
    </recommendedName>
</protein>
<proteinExistence type="inferred from homology"/>
<keyword evidence="6" id="KW-0106">Calcium</keyword>
<evidence type="ECO:0000256" key="6">
    <source>
        <dbReference type="ARBA" id="ARBA00022837"/>
    </source>
</evidence>
<dbReference type="GO" id="GO:0005737">
    <property type="term" value="C:cytoplasm"/>
    <property type="evidence" value="ECO:0007669"/>
    <property type="project" value="TreeGrafter"/>
</dbReference>
<dbReference type="AlphaFoldDB" id="A0A6N8FV36"/>
<comment type="caution">
    <text evidence="10">The sequence shown here is derived from an EMBL/GenBank/DDBJ whole genome shotgun (WGS) entry which is preliminary data.</text>
</comment>
<evidence type="ECO:0000256" key="2">
    <source>
        <dbReference type="ARBA" id="ARBA00008779"/>
    </source>
</evidence>
<dbReference type="InterPro" id="IPR000917">
    <property type="entry name" value="Sulfatase_N"/>
</dbReference>
<dbReference type="SUPFAM" id="SSF53649">
    <property type="entry name" value="Alkaline phosphatase-like"/>
    <property type="match status" value="1"/>
</dbReference>
<feature type="modified residue" description="3-oxoalanine (Ser)" evidence="7">
    <location>
        <position position="108"/>
    </location>
</feature>
<dbReference type="Pfam" id="PF00884">
    <property type="entry name" value="Sulfatase"/>
    <property type="match status" value="1"/>
</dbReference>
<gene>
    <name evidence="10" type="ORF">BWI75_11635</name>
</gene>